<feature type="transmembrane region" description="Helical" evidence="1">
    <location>
        <begin position="391"/>
        <end position="409"/>
    </location>
</feature>
<feature type="transmembrane region" description="Helical" evidence="1">
    <location>
        <begin position="500"/>
        <end position="521"/>
    </location>
</feature>
<feature type="transmembrane region" description="Helical" evidence="1">
    <location>
        <begin position="292"/>
        <end position="312"/>
    </location>
</feature>
<dbReference type="EMBL" id="PYBV01000005">
    <property type="protein sequence ID" value="PYC74912.1"/>
    <property type="molecule type" value="Genomic_DNA"/>
</dbReference>
<evidence type="ECO:0000313" key="3">
    <source>
        <dbReference type="Proteomes" id="UP000248333"/>
    </source>
</evidence>
<protein>
    <submittedName>
        <fullName evidence="2">Uncharacterized protein</fullName>
    </submittedName>
</protein>
<dbReference type="AlphaFoldDB" id="A0A318NNV9"/>
<accession>A0A318NNV9</accession>
<keyword evidence="3" id="KW-1185">Reference proteome</keyword>
<evidence type="ECO:0000256" key="1">
    <source>
        <dbReference type="SAM" id="Phobius"/>
    </source>
</evidence>
<comment type="caution">
    <text evidence="2">The sequence shown here is derived from an EMBL/GenBank/DDBJ whole genome shotgun (WGS) entry which is preliminary data.</text>
</comment>
<proteinExistence type="predicted"/>
<dbReference type="Pfam" id="PF19683">
    <property type="entry name" value="DUF6185"/>
    <property type="match status" value="1"/>
</dbReference>
<keyword evidence="1" id="KW-0812">Transmembrane</keyword>
<feature type="transmembrane region" description="Helical" evidence="1">
    <location>
        <begin position="349"/>
        <end position="370"/>
    </location>
</feature>
<sequence length="822" mass="88761">MGFLTAGLLAGRWPAASASADPANRCEPAGLTGTTTVSTHLRVEARDLDLPKATSTTTVRVPQDWPLSIGLSASPDSEIHRLAMRCLLSYEPADIWGYESRDRTPAVSIGDGFVSFTDVVYGDVHFDERNPVRVGSWSITTSSTPWRVELLRSPALEKATFTQVRVELPDSWATGVFPWPPTVADSRGATWERPAWDAEAPGVFVQPDARILSTHLSQHDGWRLASDVLFWVFDAALLILLIVALRRVRRPGQTRLARRVARLILVVPVLMVSGYVSDDWIGDGPGTIAWDWFHYLSTALWSVTMVVAALLLRLPRLLVGLLTAVLLAVSGIAPLVVRDEPAHWGFRLAGSATLTLLACLGFGYAVQAALRGRFPQRLTTRAFLRSRSGRWSLLLAVPVTAAVLLQRYLDSGADWKRLRWVQFPTDSRMWAFGNDLATYANDLVNWNYGFAYFLAAVLLVPLLRDLLTGDDLILPPGVRAVVCLGYGLVCLPLGDAWAGWWFPFGLTVGLAGLFVLTGPAGRLNDPLWRALADVPHSVLVAEADRWRTVESRAAARERALGAEGEATPGDGGRRTVPLIGRLHWLSRPTPVAEPEPAPDASAVALPAGVTPLDALFAVGPYRSAFRNGVAGAVAATLIGLPATAWLLWADWTTSSWLRPADQMMLVTGLVGGVVLGVLSWTADGFVLGVLWRRLPGRRGPTKSLALTAVSVLSFGADAALNALLGEPVDRLILLRSALTFAVLSLTSVAMDLRTVRQLGTAGFRPGRMLLIGYRMGNATAQATFALAQLASVLAIYSYVRSGGDAPPFPGIDPFSVGNRQGP</sequence>
<feature type="transmembrane region" description="Helical" evidence="1">
    <location>
        <begin position="446"/>
        <end position="464"/>
    </location>
</feature>
<dbReference type="InterPro" id="IPR046176">
    <property type="entry name" value="DUF6185"/>
</dbReference>
<keyword evidence="1" id="KW-0472">Membrane</keyword>
<feature type="transmembrane region" description="Helical" evidence="1">
    <location>
        <begin position="703"/>
        <end position="725"/>
    </location>
</feature>
<name>A0A318NNV9_9ACTN</name>
<feature type="transmembrane region" description="Helical" evidence="1">
    <location>
        <begin position="668"/>
        <end position="691"/>
    </location>
</feature>
<gene>
    <name evidence="2" type="ORF">C7C45_03190</name>
</gene>
<keyword evidence="1" id="KW-1133">Transmembrane helix</keyword>
<feature type="transmembrane region" description="Helical" evidence="1">
    <location>
        <begin position="228"/>
        <end position="248"/>
    </location>
</feature>
<feature type="transmembrane region" description="Helical" evidence="1">
    <location>
        <begin position="629"/>
        <end position="648"/>
    </location>
</feature>
<evidence type="ECO:0000313" key="2">
    <source>
        <dbReference type="EMBL" id="PYC74912.1"/>
    </source>
</evidence>
<reference evidence="2 3" key="1">
    <citation type="submission" date="2018-03" db="EMBL/GenBank/DDBJ databases">
        <title>Bioinformatic expansion and discovery of thiopeptide antibiotics.</title>
        <authorList>
            <person name="Schwalen C.J."/>
            <person name="Hudson G.A."/>
            <person name="Mitchell D.A."/>
        </authorList>
    </citation>
    <scope>NUCLEOTIDE SEQUENCE [LARGE SCALE GENOMIC DNA]</scope>
    <source>
        <strain evidence="2 3">NRRL 8041</strain>
    </source>
</reference>
<feature type="transmembrane region" description="Helical" evidence="1">
    <location>
        <begin position="260"/>
        <end position="277"/>
    </location>
</feature>
<feature type="transmembrane region" description="Helical" evidence="1">
    <location>
        <begin position="317"/>
        <end position="337"/>
    </location>
</feature>
<organism evidence="2 3">
    <name type="scientific">Micromonospora arborensis</name>
    <dbReference type="NCBI Taxonomy" id="2116518"/>
    <lineage>
        <taxon>Bacteria</taxon>
        <taxon>Bacillati</taxon>
        <taxon>Actinomycetota</taxon>
        <taxon>Actinomycetes</taxon>
        <taxon>Micromonosporales</taxon>
        <taxon>Micromonosporaceae</taxon>
        <taxon>Micromonospora</taxon>
    </lineage>
</organism>
<feature type="transmembrane region" description="Helical" evidence="1">
    <location>
        <begin position="476"/>
        <end position="494"/>
    </location>
</feature>
<dbReference type="Proteomes" id="UP000248333">
    <property type="component" value="Unassembled WGS sequence"/>
</dbReference>